<evidence type="ECO:0000313" key="14">
    <source>
        <dbReference type="Proteomes" id="UP000249185"/>
    </source>
</evidence>
<evidence type="ECO:0000256" key="2">
    <source>
        <dbReference type="ARBA" id="ARBA00004184"/>
    </source>
</evidence>
<dbReference type="CDD" id="cd12152">
    <property type="entry name" value="F1-ATPase_delta"/>
    <property type="match status" value="1"/>
</dbReference>
<dbReference type="NCBIfam" id="TIGR01216">
    <property type="entry name" value="ATP_synt_epsi"/>
    <property type="match status" value="1"/>
</dbReference>
<evidence type="ECO:0000256" key="8">
    <source>
        <dbReference type="ARBA" id="ARBA00023196"/>
    </source>
</evidence>
<comment type="caution">
    <text evidence="13">The sequence shown here is derived from an EMBL/GenBank/DDBJ whole genome shotgun (WGS) entry which is preliminary data.</text>
</comment>
<proteinExistence type="inferred from homology"/>
<sequence>MATTMQFDLVSPERKLVSVQATSVQIPGMNGDFTAMPNHAPFLTTLRPGVVTVKAEGAVSEYVVTGGFAEISPEATTILAELAMPRAEASSDLIADLLRQAEAGVADAAEGEKIAAGQRLRDVTSLKSALGL</sequence>
<dbReference type="Proteomes" id="UP000249185">
    <property type="component" value="Unassembled WGS sequence"/>
</dbReference>
<keyword evidence="6 10" id="KW-0406">Ion transport</keyword>
<dbReference type="GO" id="GO:0005886">
    <property type="term" value="C:plasma membrane"/>
    <property type="evidence" value="ECO:0007669"/>
    <property type="project" value="UniProtKB-SubCell"/>
</dbReference>
<evidence type="ECO:0000256" key="4">
    <source>
        <dbReference type="ARBA" id="ARBA00022448"/>
    </source>
</evidence>
<evidence type="ECO:0000256" key="11">
    <source>
        <dbReference type="RuleBase" id="RU003656"/>
    </source>
</evidence>
<evidence type="ECO:0000259" key="12">
    <source>
        <dbReference type="Pfam" id="PF02823"/>
    </source>
</evidence>
<organism evidence="13 14">
    <name type="scientific">Rhodovulum sulfidophilum</name>
    <name type="common">Rhodobacter sulfidophilus</name>
    <dbReference type="NCBI Taxonomy" id="35806"/>
    <lineage>
        <taxon>Bacteria</taxon>
        <taxon>Pseudomonadati</taxon>
        <taxon>Pseudomonadota</taxon>
        <taxon>Alphaproteobacteria</taxon>
        <taxon>Rhodobacterales</taxon>
        <taxon>Paracoccaceae</taxon>
        <taxon>Rhodovulum</taxon>
    </lineage>
</organism>
<accession>A0A2W5NJL5</accession>
<keyword evidence="9 10" id="KW-0066">ATP synthesis</keyword>
<protein>
    <recommendedName>
        <fullName evidence="10">ATP synthase epsilon chain</fullName>
    </recommendedName>
    <alternativeName>
        <fullName evidence="10">ATP synthase F1 sector epsilon subunit</fullName>
    </alternativeName>
    <alternativeName>
        <fullName evidence="10">F-ATPase epsilon subunit</fullName>
    </alternativeName>
</protein>
<evidence type="ECO:0000256" key="10">
    <source>
        <dbReference type="HAMAP-Rule" id="MF_00530"/>
    </source>
</evidence>
<comment type="similarity">
    <text evidence="3 10 11">Belongs to the ATPase epsilon chain family.</text>
</comment>
<dbReference type="HAMAP" id="MF_00530">
    <property type="entry name" value="ATP_synth_epsil_bac"/>
    <property type="match status" value="1"/>
</dbReference>
<comment type="subcellular location">
    <subcellularLocation>
        <location evidence="10">Cell membrane</location>
        <topology evidence="10">Peripheral membrane protein</topology>
    </subcellularLocation>
    <subcellularLocation>
        <location evidence="2">Endomembrane system</location>
        <topology evidence="2">Peripheral membrane protein</topology>
    </subcellularLocation>
</comment>
<keyword evidence="8 10" id="KW-0139">CF(1)</keyword>
<evidence type="ECO:0000256" key="9">
    <source>
        <dbReference type="ARBA" id="ARBA00023310"/>
    </source>
</evidence>
<evidence type="ECO:0000256" key="5">
    <source>
        <dbReference type="ARBA" id="ARBA00022781"/>
    </source>
</evidence>
<dbReference type="InterPro" id="IPR036771">
    <property type="entry name" value="ATPsynth_dsu/esu_N"/>
</dbReference>
<reference evidence="13 14" key="1">
    <citation type="submission" date="2017-08" db="EMBL/GenBank/DDBJ databases">
        <title>Infants hospitalized years apart are colonized by the same room-sourced microbial strains.</title>
        <authorList>
            <person name="Brooks B."/>
            <person name="Olm M.R."/>
            <person name="Firek B.A."/>
            <person name="Baker R."/>
            <person name="Thomas B.C."/>
            <person name="Morowitz M.J."/>
            <person name="Banfield J.F."/>
        </authorList>
    </citation>
    <scope>NUCLEOTIDE SEQUENCE [LARGE SCALE GENOMIC DNA]</scope>
    <source>
        <strain evidence="13">S2_005_002_R2_34</strain>
    </source>
</reference>
<keyword evidence="4 10" id="KW-0813">Transport</keyword>
<dbReference type="SUPFAM" id="SSF51344">
    <property type="entry name" value="Epsilon subunit of F1F0-ATP synthase N-terminal domain"/>
    <property type="match status" value="1"/>
</dbReference>
<evidence type="ECO:0000256" key="6">
    <source>
        <dbReference type="ARBA" id="ARBA00023065"/>
    </source>
</evidence>
<dbReference type="Pfam" id="PF02823">
    <property type="entry name" value="ATP-synt_DE_N"/>
    <property type="match status" value="1"/>
</dbReference>
<keyword evidence="5 10" id="KW-0375">Hydrogen ion transport</keyword>
<evidence type="ECO:0000256" key="1">
    <source>
        <dbReference type="ARBA" id="ARBA00003543"/>
    </source>
</evidence>
<dbReference type="NCBIfam" id="NF001851">
    <property type="entry name" value="PRK00571.2-4"/>
    <property type="match status" value="1"/>
</dbReference>
<gene>
    <name evidence="10" type="primary">atpC</name>
    <name evidence="13" type="ORF">DI556_01935</name>
</gene>
<keyword evidence="7 10" id="KW-0472">Membrane</keyword>
<feature type="domain" description="ATP synthase F1 complex delta/epsilon subunit N-terminal" evidence="12">
    <location>
        <begin position="5"/>
        <end position="82"/>
    </location>
</feature>
<evidence type="ECO:0000256" key="7">
    <source>
        <dbReference type="ARBA" id="ARBA00023136"/>
    </source>
</evidence>
<dbReference type="AlphaFoldDB" id="A0A2W5NJL5"/>
<dbReference type="GO" id="GO:0045259">
    <property type="term" value="C:proton-transporting ATP synthase complex"/>
    <property type="evidence" value="ECO:0007669"/>
    <property type="project" value="UniProtKB-KW"/>
</dbReference>
<comment type="subunit">
    <text evidence="10 11">F-type ATPases have 2 components, CF(1) - the catalytic core - and CF(0) - the membrane proton channel. CF(1) has five subunits: alpha(3), beta(3), gamma(1), delta(1), epsilon(1). CF(0) has three main subunits: a, b and c.</text>
</comment>
<evidence type="ECO:0000256" key="3">
    <source>
        <dbReference type="ARBA" id="ARBA00005712"/>
    </source>
</evidence>
<dbReference type="GO" id="GO:0005524">
    <property type="term" value="F:ATP binding"/>
    <property type="evidence" value="ECO:0007669"/>
    <property type="project" value="UniProtKB-UniRule"/>
</dbReference>
<dbReference type="GO" id="GO:0012505">
    <property type="term" value="C:endomembrane system"/>
    <property type="evidence" value="ECO:0007669"/>
    <property type="project" value="UniProtKB-SubCell"/>
</dbReference>
<dbReference type="Gene3D" id="2.60.15.10">
    <property type="entry name" value="F0F1 ATP synthase delta/epsilon subunit, N-terminal"/>
    <property type="match status" value="1"/>
</dbReference>
<dbReference type="EMBL" id="QFPW01000001">
    <property type="protein sequence ID" value="PZQ52439.1"/>
    <property type="molecule type" value="Genomic_DNA"/>
</dbReference>
<comment type="function">
    <text evidence="1 10">Produces ATP from ADP in the presence of a proton gradient across the membrane.</text>
</comment>
<dbReference type="PANTHER" id="PTHR13822:SF10">
    <property type="entry name" value="ATP SYNTHASE EPSILON CHAIN, CHLOROPLASTIC"/>
    <property type="match status" value="1"/>
</dbReference>
<keyword evidence="10" id="KW-1003">Cell membrane</keyword>
<dbReference type="PANTHER" id="PTHR13822">
    <property type="entry name" value="ATP SYNTHASE DELTA/EPSILON CHAIN"/>
    <property type="match status" value="1"/>
</dbReference>
<dbReference type="GO" id="GO:0046933">
    <property type="term" value="F:proton-transporting ATP synthase activity, rotational mechanism"/>
    <property type="evidence" value="ECO:0007669"/>
    <property type="project" value="UniProtKB-UniRule"/>
</dbReference>
<evidence type="ECO:0000313" key="13">
    <source>
        <dbReference type="EMBL" id="PZQ52439.1"/>
    </source>
</evidence>
<name>A0A2W5NJL5_RHOSU</name>
<dbReference type="InterPro" id="IPR001469">
    <property type="entry name" value="ATP_synth_F1_dsu/esu"/>
</dbReference>
<dbReference type="InterPro" id="IPR020546">
    <property type="entry name" value="ATP_synth_F1_dsu/esu_N"/>
</dbReference>